<evidence type="ECO:0000256" key="1">
    <source>
        <dbReference type="ARBA" id="ARBA00004651"/>
    </source>
</evidence>
<dbReference type="Proteomes" id="UP000631694">
    <property type="component" value="Unassembled WGS sequence"/>
</dbReference>
<feature type="compositionally biased region" description="Pro residues" evidence="13">
    <location>
        <begin position="159"/>
        <end position="171"/>
    </location>
</feature>
<name>A0A931HZM1_9HYPH</name>
<keyword evidence="9 12" id="KW-0811">Translocation</keyword>
<evidence type="ECO:0000313" key="15">
    <source>
        <dbReference type="Proteomes" id="UP000631694"/>
    </source>
</evidence>
<keyword evidence="10 12" id="KW-0472">Membrane</keyword>
<evidence type="ECO:0000256" key="13">
    <source>
        <dbReference type="SAM" id="MobiDB-lite"/>
    </source>
</evidence>
<keyword evidence="5 12" id="KW-1003">Cell membrane</keyword>
<evidence type="ECO:0000256" key="3">
    <source>
        <dbReference type="ARBA" id="ARBA00017876"/>
    </source>
</evidence>
<feature type="region of interest" description="Disordered" evidence="13">
    <location>
        <begin position="90"/>
        <end position="171"/>
    </location>
</feature>
<evidence type="ECO:0000256" key="2">
    <source>
        <dbReference type="ARBA" id="ARBA00008445"/>
    </source>
</evidence>
<dbReference type="GO" id="GO:0015450">
    <property type="term" value="F:protein-transporting ATPase activity"/>
    <property type="evidence" value="ECO:0007669"/>
    <property type="project" value="UniProtKB-UniRule"/>
</dbReference>
<evidence type="ECO:0000256" key="10">
    <source>
        <dbReference type="ARBA" id="ARBA00023136"/>
    </source>
</evidence>
<evidence type="ECO:0000256" key="9">
    <source>
        <dbReference type="ARBA" id="ARBA00023010"/>
    </source>
</evidence>
<dbReference type="GO" id="GO:0009306">
    <property type="term" value="P:protein secretion"/>
    <property type="evidence" value="ECO:0007669"/>
    <property type="project" value="UniProtKB-UniRule"/>
</dbReference>
<comment type="similarity">
    <text evidence="2 12">Belongs to the SecG family.</text>
</comment>
<keyword evidence="8 12" id="KW-1133">Transmembrane helix</keyword>
<evidence type="ECO:0000256" key="12">
    <source>
        <dbReference type="RuleBase" id="RU365087"/>
    </source>
</evidence>
<evidence type="ECO:0000256" key="6">
    <source>
        <dbReference type="ARBA" id="ARBA00022692"/>
    </source>
</evidence>
<dbReference type="PRINTS" id="PR01651">
    <property type="entry name" value="SECGEXPORT"/>
</dbReference>
<dbReference type="NCBIfam" id="TIGR00810">
    <property type="entry name" value="secG"/>
    <property type="match status" value="1"/>
</dbReference>
<dbReference type="Pfam" id="PF03840">
    <property type="entry name" value="SecG"/>
    <property type="match status" value="1"/>
</dbReference>
<evidence type="ECO:0000256" key="8">
    <source>
        <dbReference type="ARBA" id="ARBA00022989"/>
    </source>
</evidence>
<organism evidence="14 15">
    <name type="scientific">Methylobrevis albus</name>
    <dbReference type="NCBI Taxonomy" id="2793297"/>
    <lineage>
        <taxon>Bacteria</taxon>
        <taxon>Pseudomonadati</taxon>
        <taxon>Pseudomonadota</taxon>
        <taxon>Alphaproteobacteria</taxon>
        <taxon>Hyphomicrobiales</taxon>
        <taxon>Pleomorphomonadaceae</taxon>
        <taxon>Methylobrevis</taxon>
    </lineage>
</organism>
<dbReference type="AlphaFoldDB" id="A0A931HZM1"/>
<evidence type="ECO:0000256" key="7">
    <source>
        <dbReference type="ARBA" id="ARBA00022927"/>
    </source>
</evidence>
<comment type="caution">
    <text evidence="14">The sequence shown here is derived from an EMBL/GenBank/DDBJ whole genome shotgun (WGS) entry which is preliminary data.</text>
</comment>
<reference evidence="14" key="1">
    <citation type="submission" date="2020-12" db="EMBL/GenBank/DDBJ databases">
        <title>Methylobrevis albus sp. nov., isolated from fresh water lack sediment.</title>
        <authorList>
            <person name="Zou Q."/>
        </authorList>
    </citation>
    <scope>NUCLEOTIDE SEQUENCE</scope>
    <source>
        <strain evidence="14">L22</strain>
    </source>
</reference>
<comment type="caution">
    <text evidence="12">Lacks conserved residue(s) required for the propagation of feature annotation.</text>
</comment>
<keyword evidence="6 12" id="KW-0812">Transmembrane</keyword>
<protein>
    <recommendedName>
        <fullName evidence="3 12">Protein-export membrane protein SecG</fullName>
    </recommendedName>
</protein>
<dbReference type="GO" id="GO:0005886">
    <property type="term" value="C:plasma membrane"/>
    <property type="evidence" value="ECO:0007669"/>
    <property type="project" value="UniProtKB-SubCell"/>
</dbReference>
<dbReference type="PANTHER" id="PTHR34182">
    <property type="entry name" value="PROTEIN-EXPORT MEMBRANE PROTEIN SECG"/>
    <property type="match status" value="1"/>
</dbReference>
<evidence type="ECO:0000313" key="14">
    <source>
        <dbReference type="EMBL" id="MBH0237027.1"/>
    </source>
</evidence>
<feature type="compositionally biased region" description="Low complexity" evidence="13">
    <location>
        <begin position="110"/>
        <end position="158"/>
    </location>
</feature>
<comment type="function">
    <text evidence="11 12">Involved in protein export. Participates in an early event of protein translocation.</text>
</comment>
<accession>A0A931HZM1</accession>
<dbReference type="RefSeq" id="WP_197310105.1">
    <property type="nucleotide sequence ID" value="NZ_JADZLT010000040.1"/>
</dbReference>
<gene>
    <name evidence="14" type="primary">secG</name>
    <name evidence="14" type="ORF">I5731_04260</name>
</gene>
<keyword evidence="4 12" id="KW-0813">Transport</keyword>
<dbReference type="PANTHER" id="PTHR34182:SF1">
    <property type="entry name" value="PROTEIN-EXPORT MEMBRANE PROTEIN SECG"/>
    <property type="match status" value="1"/>
</dbReference>
<keyword evidence="7 12" id="KW-0653">Protein transport</keyword>
<comment type="subcellular location">
    <subcellularLocation>
        <location evidence="1 12">Cell membrane</location>
        <topology evidence="1 12">Multi-pass membrane protein</topology>
    </subcellularLocation>
</comment>
<keyword evidence="15" id="KW-1185">Reference proteome</keyword>
<feature type="transmembrane region" description="Helical" evidence="12">
    <location>
        <begin position="51"/>
        <end position="69"/>
    </location>
</feature>
<proteinExistence type="inferred from homology"/>
<evidence type="ECO:0000256" key="4">
    <source>
        <dbReference type="ARBA" id="ARBA00022448"/>
    </source>
</evidence>
<dbReference type="EMBL" id="JADZLT010000040">
    <property type="protein sequence ID" value="MBH0237027.1"/>
    <property type="molecule type" value="Genomic_DNA"/>
</dbReference>
<evidence type="ECO:0000256" key="5">
    <source>
        <dbReference type="ARBA" id="ARBA00022475"/>
    </source>
</evidence>
<dbReference type="GO" id="GO:0043952">
    <property type="term" value="P:protein transport by the Sec complex"/>
    <property type="evidence" value="ECO:0007669"/>
    <property type="project" value="TreeGrafter"/>
</dbReference>
<dbReference type="GO" id="GO:0065002">
    <property type="term" value="P:intracellular protein transmembrane transport"/>
    <property type="evidence" value="ECO:0007669"/>
    <property type="project" value="TreeGrafter"/>
</dbReference>
<sequence>MQTVILVIHLMVVIALVGVVLLQRSEGGALGIGGGGGFMSSRGSANVLTRATAILAALFFLTSIALTLLPRYMGGPASIFDGVPGAAPAPAGLPNLSGDGEGILNQLQRPGAQTPAAPAPGAQAPASEAPATEAPAAPAPATQAPPAATPATPDVTPSVPAPAAPTTPPAP</sequence>
<evidence type="ECO:0000256" key="11">
    <source>
        <dbReference type="ARBA" id="ARBA00025182"/>
    </source>
</evidence>
<dbReference type="InterPro" id="IPR004692">
    <property type="entry name" value="SecG"/>
</dbReference>